<sequence>MIYGKLSVAVWIIFFSLSIVLKLFALFRFGQPKKEGASVDDNHHL</sequence>
<dbReference type="AlphaFoldDB" id="R7ZVC3"/>
<proteinExistence type="predicted"/>
<gene>
    <name evidence="2" type="ORF">ADIS_1522</name>
</gene>
<evidence type="ECO:0000313" key="2">
    <source>
        <dbReference type="EMBL" id="EON77983.1"/>
    </source>
</evidence>
<dbReference type="Proteomes" id="UP000013909">
    <property type="component" value="Unassembled WGS sequence"/>
</dbReference>
<evidence type="ECO:0000256" key="1">
    <source>
        <dbReference type="SAM" id="Phobius"/>
    </source>
</evidence>
<protein>
    <submittedName>
        <fullName evidence="2">Uncharacterized protein</fullName>
    </submittedName>
</protein>
<feature type="transmembrane region" description="Helical" evidence="1">
    <location>
        <begin position="6"/>
        <end position="27"/>
    </location>
</feature>
<keyword evidence="3" id="KW-1185">Reference proteome</keyword>
<evidence type="ECO:0000313" key="3">
    <source>
        <dbReference type="Proteomes" id="UP000013909"/>
    </source>
</evidence>
<keyword evidence="1" id="KW-0812">Transmembrane</keyword>
<organism evidence="2 3">
    <name type="scientific">Lunatimonas lonarensis</name>
    <dbReference type="NCBI Taxonomy" id="1232681"/>
    <lineage>
        <taxon>Bacteria</taxon>
        <taxon>Pseudomonadati</taxon>
        <taxon>Bacteroidota</taxon>
        <taxon>Cytophagia</taxon>
        <taxon>Cytophagales</taxon>
        <taxon>Cyclobacteriaceae</taxon>
    </lineage>
</organism>
<name>R7ZVC3_9BACT</name>
<keyword evidence="1" id="KW-0472">Membrane</keyword>
<keyword evidence="1" id="KW-1133">Transmembrane helix</keyword>
<dbReference type="EMBL" id="AQHR01000044">
    <property type="protein sequence ID" value="EON77983.1"/>
    <property type="molecule type" value="Genomic_DNA"/>
</dbReference>
<comment type="caution">
    <text evidence="2">The sequence shown here is derived from an EMBL/GenBank/DDBJ whole genome shotgun (WGS) entry which is preliminary data.</text>
</comment>
<reference evidence="2 3" key="1">
    <citation type="submission" date="2013-02" db="EMBL/GenBank/DDBJ databases">
        <title>A novel strain isolated from Lonar lake, Maharashtra, India.</title>
        <authorList>
            <person name="Singh A."/>
        </authorList>
    </citation>
    <scope>NUCLEOTIDE SEQUENCE [LARGE SCALE GENOMIC DNA]</scope>
    <source>
        <strain evidence="2 3">AK24</strain>
    </source>
</reference>
<accession>R7ZVC3</accession>